<organism evidence="5 6">
    <name type="scientific">Metabacillus endolithicus</name>
    <dbReference type="NCBI Taxonomy" id="1535204"/>
    <lineage>
        <taxon>Bacteria</taxon>
        <taxon>Bacillati</taxon>
        <taxon>Bacillota</taxon>
        <taxon>Bacilli</taxon>
        <taxon>Bacillales</taxon>
        <taxon>Bacillaceae</taxon>
        <taxon>Metabacillus</taxon>
    </lineage>
</organism>
<dbReference type="PANTHER" id="PTHR48078:SF19">
    <property type="entry name" value="ACT DOMAIN-CONTAINING PROTEIN"/>
    <property type="match status" value="1"/>
</dbReference>
<protein>
    <submittedName>
        <fullName evidence="5">Threonine ammonia-lyase</fullName>
        <ecNumber evidence="5">4.3.1.19</ecNumber>
    </submittedName>
</protein>
<comment type="caution">
    <text evidence="5">The sequence shown here is derived from an EMBL/GenBank/DDBJ whole genome shotgun (WGS) entry which is preliminary data.</text>
</comment>
<dbReference type="PROSITE" id="PS51671">
    <property type="entry name" value="ACT"/>
    <property type="match status" value="1"/>
</dbReference>
<dbReference type="InterPro" id="IPR050147">
    <property type="entry name" value="Ser/Thr_Dehydratase"/>
</dbReference>
<evidence type="ECO:0000256" key="1">
    <source>
        <dbReference type="ARBA" id="ARBA00001933"/>
    </source>
</evidence>
<dbReference type="RefSeq" id="WP_379052738.1">
    <property type="nucleotide sequence ID" value="NZ_JBHUIK010000004.1"/>
</dbReference>
<dbReference type="InterPro" id="IPR036052">
    <property type="entry name" value="TrpB-like_PALP_sf"/>
</dbReference>
<dbReference type="PANTHER" id="PTHR48078">
    <property type="entry name" value="THREONINE DEHYDRATASE, MITOCHONDRIAL-RELATED"/>
    <property type="match status" value="1"/>
</dbReference>
<dbReference type="InterPro" id="IPR002912">
    <property type="entry name" value="ACT_dom"/>
</dbReference>
<reference evidence="6" key="1">
    <citation type="journal article" date="2019" name="Int. J. Syst. Evol. Microbiol.">
        <title>The Global Catalogue of Microorganisms (GCM) 10K type strain sequencing project: providing services to taxonomists for standard genome sequencing and annotation.</title>
        <authorList>
            <consortium name="The Broad Institute Genomics Platform"/>
            <consortium name="The Broad Institute Genome Sequencing Center for Infectious Disease"/>
            <person name="Wu L."/>
            <person name="Ma J."/>
        </authorList>
    </citation>
    <scope>NUCLEOTIDE SEQUENCE [LARGE SCALE GENOMIC DNA]</scope>
    <source>
        <strain evidence="6">CGMCC 1.15474</strain>
    </source>
</reference>
<dbReference type="EC" id="4.3.1.19" evidence="5"/>
<keyword evidence="2" id="KW-0663">Pyridoxal phosphate</keyword>
<dbReference type="CDD" id="cd01562">
    <property type="entry name" value="Thr-dehyd"/>
    <property type="match status" value="1"/>
</dbReference>
<gene>
    <name evidence="5" type="primary">ilvA</name>
    <name evidence="5" type="ORF">ACFSKK_18070</name>
</gene>
<evidence type="ECO:0000313" key="6">
    <source>
        <dbReference type="Proteomes" id="UP001597318"/>
    </source>
</evidence>
<evidence type="ECO:0000259" key="4">
    <source>
        <dbReference type="PROSITE" id="PS51671"/>
    </source>
</evidence>
<dbReference type="InterPro" id="IPR044561">
    <property type="entry name" value="ACT_ThrD-II-like"/>
</dbReference>
<comment type="cofactor">
    <cofactor evidence="1">
        <name>pyridoxal 5'-phosphate</name>
        <dbReference type="ChEBI" id="CHEBI:597326"/>
    </cofactor>
</comment>
<dbReference type="InterPro" id="IPR001926">
    <property type="entry name" value="TrpB-like_PALP"/>
</dbReference>
<proteinExistence type="predicted"/>
<evidence type="ECO:0000313" key="5">
    <source>
        <dbReference type="EMBL" id="MFD2215599.1"/>
    </source>
</evidence>
<name>A0ABW5C2Y7_9BACI</name>
<dbReference type="NCBIfam" id="TIGR01127">
    <property type="entry name" value="ilvA_1Cterm"/>
    <property type="match status" value="1"/>
</dbReference>
<dbReference type="CDD" id="cd04886">
    <property type="entry name" value="ACT_ThrD-II-like"/>
    <property type="match status" value="1"/>
</dbReference>
<dbReference type="Pfam" id="PF00291">
    <property type="entry name" value="PALP"/>
    <property type="match status" value="1"/>
</dbReference>
<keyword evidence="3 5" id="KW-0456">Lyase</keyword>
<dbReference type="InterPro" id="IPR045865">
    <property type="entry name" value="ACT-like_dom_sf"/>
</dbReference>
<dbReference type="SUPFAM" id="SSF53686">
    <property type="entry name" value="Tryptophan synthase beta subunit-like PLP-dependent enzymes"/>
    <property type="match status" value="1"/>
</dbReference>
<dbReference type="Pfam" id="PF13291">
    <property type="entry name" value="ACT_4"/>
    <property type="match status" value="1"/>
</dbReference>
<evidence type="ECO:0000256" key="3">
    <source>
        <dbReference type="ARBA" id="ARBA00023239"/>
    </source>
</evidence>
<dbReference type="Gene3D" id="3.40.50.1100">
    <property type="match status" value="2"/>
</dbReference>
<dbReference type="Proteomes" id="UP001597318">
    <property type="component" value="Unassembled WGS sequence"/>
</dbReference>
<dbReference type="GO" id="GO:0004794">
    <property type="term" value="F:threonine deaminase activity"/>
    <property type="evidence" value="ECO:0007669"/>
    <property type="project" value="UniProtKB-EC"/>
</dbReference>
<feature type="domain" description="ACT" evidence="4">
    <location>
        <begin position="326"/>
        <end position="408"/>
    </location>
</feature>
<evidence type="ECO:0000256" key="2">
    <source>
        <dbReference type="ARBA" id="ARBA00022898"/>
    </source>
</evidence>
<sequence length="419" mass="45813">MNLNDFFNAREKFKGIVHTTPLDHSKTFSHLAQNDVYLKLENLQKTGSFKVRGSYNKLISLTKEELNKGVVAASAGNHAQGVAYSSQMLGIPCTIVMPKGAPLSKVLATKQYGAKVILEGAVFDEALAYALEYCNSIGGTFIHAFDDEEVIIGQGTVGIEIMEQLPDVDAIVCPVGGGGLIAGVAKAVKESNPNVSVYGVQTLACPSMKQSLLEKKPVMVEATPTMADGIAVKKPGQKTFNIIKEYVDDIVCVDEMEIARTMLMVLERSKFLVEGSGASSLAALLYKKLELKDKKVIAVLSGGNVDVNFIARIIERGLVESGRYAHFSITLKDKPGELQKVLSVITDLNANVQYVNLQHIGKHIYPGFAQLEMSVETKNHDHIEELHKVLKDKGYNVQMDETLFDQYPTGFGTPLEYRI</sequence>
<accession>A0ABW5C2Y7</accession>
<keyword evidence="6" id="KW-1185">Reference proteome</keyword>
<dbReference type="Gene3D" id="3.30.70.260">
    <property type="match status" value="1"/>
</dbReference>
<dbReference type="SUPFAM" id="SSF55021">
    <property type="entry name" value="ACT-like"/>
    <property type="match status" value="1"/>
</dbReference>
<dbReference type="EMBL" id="JBHUIK010000004">
    <property type="protein sequence ID" value="MFD2215599.1"/>
    <property type="molecule type" value="Genomic_DNA"/>
</dbReference>
<dbReference type="InterPro" id="IPR005789">
    <property type="entry name" value="Thr_deHydtase_catblc"/>
</dbReference>